<evidence type="ECO:0000313" key="4">
    <source>
        <dbReference type="Proteomes" id="UP000604825"/>
    </source>
</evidence>
<name>A0A811QFJ3_9POAL</name>
<dbReference type="PANTHER" id="PTHR45654">
    <property type="entry name" value="HOMEOBOX-LEUCINE ZIPPER PROTEIN MERISTEM L1"/>
    <property type="match status" value="1"/>
</dbReference>
<reference evidence="3" key="1">
    <citation type="submission" date="2020-10" db="EMBL/GenBank/DDBJ databases">
        <authorList>
            <person name="Han B."/>
            <person name="Lu T."/>
            <person name="Zhao Q."/>
            <person name="Huang X."/>
            <person name="Zhao Y."/>
        </authorList>
    </citation>
    <scope>NUCLEOTIDE SEQUENCE</scope>
</reference>
<evidence type="ECO:0000259" key="2">
    <source>
        <dbReference type="PROSITE" id="PS50848"/>
    </source>
</evidence>
<keyword evidence="4" id="KW-1185">Reference proteome</keyword>
<proteinExistence type="predicted"/>
<dbReference type="PROSITE" id="PS50848">
    <property type="entry name" value="START"/>
    <property type="match status" value="1"/>
</dbReference>
<protein>
    <recommendedName>
        <fullName evidence="2">START domain-containing protein</fullName>
    </recommendedName>
</protein>
<feature type="region of interest" description="Disordered" evidence="1">
    <location>
        <begin position="302"/>
        <end position="334"/>
    </location>
</feature>
<dbReference type="AlphaFoldDB" id="A0A811QFJ3"/>
<dbReference type="PANTHER" id="PTHR45654:SF111">
    <property type="entry name" value="HOMEOBOX-LEUCINE ZIPPER PROTEIN ROC6"/>
    <property type="match status" value="1"/>
</dbReference>
<gene>
    <name evidence="3" type="ORF">NCGR_LOCUS41266</name>
</gene>
<organism evidence="3 4">
    <name type="scientific">Miscanthus lutarioriparius</name>
    <dbReference type="NCBI Taxonomy" id="422564"/>
    <lineage>
        <taxon>Eukaryota</taxon>
        <taxon>Viridiplantae</taxon>
        <taxon>Streptophyta</taxon>
        <taxon>Embryophyta</taxon>
        <taxon>Tracheophyta</taxon>
        <taxon>Spermatophyta</taxon>
        <taxon>Magnoliopsida</taxon>
        <taxon>Liliopsida</taxon>
        <taxon>Poales</taxon>
        <taxon>Poaceae</taxon>
        <taxon>PACMAD clade</taxon>
        <taxon>Panicoideae</taxon>
        <taxon>Andropogonodae</taxon>
        <taxon>Andropogoneae</taxon>
        <taxon>Saccharinae</taxon>
        <taxon>Miscanthus</taxon>
    </lineage>
</organism>
<dbReference type="InterPro" id="IPR042160">
    <property type="entry name" value="HD-Zip_IV"/>
</dbReference>
<dbReference type="EMBL" id="CAJGYO010000010">
    <property type="protein sequence ID" value="CAD6257782.1"/>
    <property type="molecule type" value="Genomic_DNA"/>
</dbReference>
<dbReference type="GO" id="GO:0008289">
    <property type="term" value="F:lipid binding"/>
    <property type="evidence" value="ECO:0007669"/>
    <property type="project" value="InterPro"/>
</dbReference>
<evidence type="ECO:0000256" key="1">
    <source>
        <dbReference type="SAM" id="MobiDB-lite"/>
    </source>
</evidence>
<feature type="compositionally biased region" description="Basic and acidic residues" evidence="1">
    <location>
        <begin position="302"/>
        <end position="317"/>
    </location>
</feature>
<comment type="caution">
    <text evidence="3">The sequence shown here is derived from an EMBL/GenBank/DDBJ whole genome shotgun (WGS) entry which is preliminary data.</text>
</comment>
<dbReference type="SUPFAM" id="SSF55961">
    <property type="entry name" value="Bet v1-like"/>
    <property type="match status" value="1"/>
</dbReference>
<dbReference type="GO" id="GO:0003677">
    <property type="term" value="F:DNA binding"/>
    <property type="evidence" value="ECO:0007669"/>
    <property type="project" value="UniProtKB-KW"/>
</dbReference>
<dbReference type="InterPro" id="IPR002913">
    <property type="entry name" value="START_lipid-bd_dom"/>
</dbReference>
<dbReference type="Pfam" id="PF01852">
    <property type="entry name" value="START"/>
    <property type="match status" value="1"/>
</dbReference>
<dbReference type="Proteomes" id="UP000604825">
    <property type="component" value="Unassembled WGS sequence"/>
</dbReference>
<accession>A0A811QFJ3</accession>
<dbReference type="OrthoDB" id="5973733at2759"/>
<sequence>MDAACNMFHVDTDEAMPVRVLLENKMSHLPQECYAGRLEQGRCDAGGCATEGCLRRRLGVRAVLGEVSLEEQHLRIENARLKDELDRVCALVGKFLGRPISSGSSMSALQGCSGLELGVGTNGGFWLGPLGASALQPLTDLMGAGGLPGPVGSAAAMCLPVGIGALDGAMHGAADGIDRTVLLELGLAAMVELMKVAQMDEPLWLRSPDGGGGLETMHAELQVLSPLVPIREVLFLRFCKQHAEGLWAVVDVSVDAILRPDGGNHHSHHHHAQNGGGATGYMGCHLLPTGCIVQDMNNGYSKSDREADHERGGEGRRSRLPSVSGGHGDSARQAAAAWSSRSLLTLSGHGTARWLGVDRSLLTSHDSQVDGGVKKARPLVSVVLLLVGAPSAADRGGARTTARARTTASAQATIARSSCASRLSVGGLVCESGACA</sequence>
<feature type="domain" description="START" evidence="2">
    <location>
        <begin position="223"/>
        <end position="302"/>
    </location>
</feature>
<evidence type="ECO:0000313" key="3">
    <source>
        <dbReference type="EMBL" id="CAD6257782.1"/>
    </source>
</evidence>